<dbReference type="AlphaFoldDB" id="W5TH64"/>
<dbReference type="SUPFAM" id="SSF51735">
    <property type="entry name" value="NAD(P)-binding Rossmann-fold domains"/>
    <property type="match status" value="1"/>
</dbReference>
<gene>
    <name evidence="5" type="ORF">NONO_c37500</name>
</gene>
<name>W5TH64_9NOCA</name>
<dbReference type="PIRSF" id="PIRSF000103">
    <property type="entry name" value="HIBADH"/>
    <property type="match status" value="1"/>
</dbReference>
<dbReference type="InterPro" id="IPR015815">
    <property type="entry name" value="HIBADH-related"/>
</dbReference>
<dbReference type="Proteomes" id="UP000019150">
    <property type="component" value="Chromosome"/>
</dbReference>
<dbReference type="OrthoDB" id="4029976at2"/>
<dbReference type="PANTHER" id="PTHR43580:SF2">
    <property type="entry name" value="CYTOKINE-LIKE NUCLEAR FACTOR N-PAC"/>
    <property type="match status" value="1"/>
</dbReference>
<dbReference type="GO" id="GO:0050661">
    <property type="term" value="F:NADP binding"/>
    <property type="evidence" value="ECO:0007669"/>
    <property type="project" value="InterPro"/>
</dbReference>
<dbReference type="HOGENOM" id="CLU_035117_2_1_11"/>
<dbReference type="KEGG" id="nno:NONO_c37500"/>
<dbReference type="PANTHER" id="PTHR43580">
    <property type="entry name" value="OXIDOREDUCTASE GLYR1-RELATED"/>
    <property type="match status" value="1"/>
</dbReference>
<accession>W5TH64</accession>
<sequence>MPNQWTVSVLGLGAMGRALATAALRGGHRVRVWNRSGGKDIDLVAAGARSTSTAADAIAGSDLVITCLLDHASVHAVLDPITDRAAGIALVNLTTTTPGQARELAAWAHDSDIAYLDGGIMAVPDMIGGPAASILYSGDAEVHDRARAVLELFGAAEYLGADPGLAATYDFALLAAMYAMFAGFAQGAAMLSSAGVGAAAFAERAVPWLTAMTGSLPHHAQLVDSGDYTTDVQSLHFNKAALDAIVLAGREAGVAVDVVRPVKALIDAQIADGHGEQAFARIVESLRG</sequence>
<feature type="domain" description="NADPH-dependent reductive aminase-like C-terminal" evidence="4">
    <location>
        <begin position="162"/>
        <end position="287"/>
    </location>
</feature>
<dbReference type="InterPro" id="IPR006115">
    <property type="entry name" value="6PGDH_NADP-bd"/>
</dbReference>
<dbReference type="eggNOG" id="COG2084">
    <property type="taxonomic scope" value="Bacteria"/>
</dbReference>
<evidence type="ECO:0000313" key="5">
    <source>
        <dbReference type="EMBL" id="AHH18537.1"/>
    </source>
</evidence>
<dbReference type="InterPro" id="IPR013328">
    <property type="entry name" value="6PGD_dom2"/>
</dbReference>
<dbReference type="InterPro" id="IPR051265">
    <property type="entry name" value="HIBADH-related_NP60_sf"/>
</dbReference>
<dbReference type="STRING" id="1415166.NONO_c37500"/>
<evidence type="ECO:0000259" key="4">
    <source>
        <dbReference type="Pfam" id="PF21761"/>
    </source>
</evidence>
<keyword evidence="6" id="KW-1185">Reference proteome</keyword>
<dbReference type="InterPro" id="IPR036291">
    <property type="entry name" value="NAD(P)-bd_dom_sf"/>
</dbReference>
<keyword evidence="2" id="KW-0560">Oxidoreductase</keyword>
<dbReference type="Pfam" id="PF03446">
    <property type="entry name" value="NAD_binding_2"/>
    <property type="match status" value="1"/>
</dbReference>
<comment type="similarity">
    <text evidence="1">Belongs to the HIBADH-related family.</text>
</comment>
<dbReference type="GO" id="GO:0016491">
    <property type="term" value="F:oxidoreductase activity"/>
    <property type="evidence" value="ECO:0007669"/>
    <property type="project" value="UniProtKB-KW"/>
</dbReference>
<feature type="domain" description="6-phosphogluconate dehydrogenase NADP-binding" evidence="3">
    <location>
        <begin position="7"/>
        <end position="155"/>
    </location>
</feature>
<dbReference type="PATRIC" id="fig|1415166.3.peg.3850"/>
<proteinExistence type="inferred from homology"/>
<dbReference type="Pfam" id="PF21761">
    <property type="entry name" value="RedAm-like_C"/>
    <property type="match status" value="1"/>
</dbReference>
<evidence type="ECO:0000313" key="6">
    <source>
        <dbReference type="Proteomes" id="UP000019150"/>
    </source>
</evidence>
<dbReference type="Gene3D" id="3.40.50.720">
    <property type="entry name" value="NAD(P)-binding Rossmann-like Domain"/>
    <property type="match status" value="1"/>
</dbReference>
<evidence type="ECO:0000256" key="2">
    <source>
        <dbReference type="ARBA" id="ARBA00023002"/>
    </source>
</evidence>
<evidence type="ECO:0000259" key="3">
    <source>
        <dbReference type="Pfam" id="PF03446"/>
    </source>
</evidence>
<evidence type="ECO:0000256" key="1">
    <source>
        <dbReference type="ARBA" id="ARBA00009080"/>
    </source>
</evidence>
<dbReference type="Gene3D" id="1.10.1040.10">
    <property type="entry name" value="N-(1-d-carboxylethyl)-l-norvaline Dehydrogenase, domain 2"/>
    <property type="match status" value="1"/>
</dbReference>
<reference evidence="5 6" key="1">
    <citation type="journal article" date="2014" name="Appl. Environ. Microbiol.">
        <title>Insights into the Microbial Degradation of Rubber and Gutta-Percha by Analysis of the Complete Genome of Nocardia nova SH22a.</title>
        <authorList>
            <person name="Luo Q."/>
            <person name="Hiessl S."/>
            <person name="Poehlein A."/>
            <person name="Daniel R."/>
            <person name="Steinbuchel A."/>
        </authorList>
    </citation>
    <scope>NUCLEOTIDE SEQUENCE [LARGE SCALE GENOMIC DNA]</scope>
    <source>
        <strain evidence="5">SH22a</strain>
    </source>
</reference>
<protein>
    <submittedName>
        <fullName evidence="5">Putative dehydrogenase</fullName>
    </submittedName>
</protein>
<organism evidence="5 6">
    <name type="scientific">Nocardia nova SH22a</name>
    <dbReference type="NCBI Taxonomy" id="1415166"/>
    <lineage>
        <taxon>Bacteria</taxon>
        <taxon>Bacillati</taxon>
        <taxon>Actinomycetota</taxon>
        <taxon>Actinomycetes</taxon>
        <taxon>Mycobacteriales</taxon>
        <taxon>Nocardiaceae</taxon>
        <taxon>Nocardia</taxon>
    </lineage>
</organism>
<dbReference type="InterPro" id="IPR048666">
    <property type="entry name" value="RedAm-like_C"/>
</dbReference>
<dbReference type="EMBL" id="CP006850">
    <property type="protein sequence ID" value="AHH18537.1"/>
    <property type="molecule type" value="Genomic_DNA"/>
</dbReference>